<feature type="transmembrane region" description="Helical" evidence="7">
    <location>
        <begin position="183"/>
        <end position="206"/>
    </location>
</feature>
<feature type="transmembrane region" description="Helical" evidence="7">
    <location>
        <begin position="281"/>
        <end position="300"/>
    </location>
</feature>
<evidence type="ECO:0000313" key="8">
    <source>
        <dbReference type="EMBL" id="KAK3306986.1"/>
    </source>
</evidence>
<feature type="transmembrane region" description="Helical" evidence="7">
    <location>
        <begin position="91"/>
        <end position="114"/>
    </location>
</feature>
<evidence type="ECO:0000256" key="7">
    <source>
        <dbReference type="RuleBase" id="RU365065"/>
    </source>
</evidence>
<dbReference type="AlphaFoldDB" id="A0AAJ0GVL2"/>
<accession>A0AAJ0GVL2</accession>
<evidence type="ECO:0000256" key="1">
    <source>
        <dbReference type="ARBA" id="ARBA00004141"/>
    </source>
</evidence>
<name>A0AAJ0GVL2_9PEZI</name>
<organism evidence="8 9">
    <name type="scientific">Chaetomium strumarium</name>
    <dbReference type="NCBI Taxonomy" id="1170767"/>
    <lineage>
        <taxon>Eukaryota</taxon>
        <taxon>Fungi</taxon>
        <taxon>Dikarya</taxon>
        <taxon>Ascomycota</taxon>
        <taxon>Pezizomycotina</taxon>
        <taxon>Sordariomycetes</taxon>
        <taxon>Sordariomycetidae</taxon>
        <taxon>Sordariales</taxon>
        <taxon>Chaetomiaceae</taxon>
        <taxon>Chaetomium</taxon>
    </lineage>
</organism>
<reference evidence="8" key="2">
    <citation type="submission" date="2023-06" db="EMBL/GenBank/DDBJ databases">
        <authorList>
            <consortium name="Lawrence Berkeley National Laboratory"/>
            <person name="Mondo S.J."/>
            <person name="Hensen N."/>
            <person name="Bonometti L."/>
            <person name="Westerberg I."/>
            <person name="Brannstrom I.O."/>
            <person name="Guillou S."/>
            <person name="Cros-Aarteil S."/>
            <person name="Calhoun S."/>
            <person name="Haridas S."/>
            <person name="Kuo A."/>
            <person name="Pangilinan J."/>
            <person name="Riley R."/>
            <person name="Labutti K."/>
            <person name="Andreopoulos B."/>
            <person name="Lipzen A."/>
            <person name="Chen C."/>
            <person name="Yanf M."/>
            <person name="Daum C."/>
            <person name="Ng V."/>
            <person name="Clum A."/>
            <person name="Steindorff A."/>
            <person name="Ohm R."/>
            <person name="Martin F."/>
            <person name="Silar P."/>
            <person name="Natvig D."/>
            <person name="Lalanne C."/>
            <person name="Gautier V."/>
            <person name="Ament-Velasquez S.L."/>
            <person name="Kruys A."/>
            <person name="Hutchinson M.I."/>
            <person name="Powell A.J."/>
            <person name="Barry K."/>
            <person name="Miller A.N."/>
            <person name="Grigoriev I.V."/>
            <person name="Debuchy R."/>
            <person name="Gladieux P."/>
            <person name="Thoren M.H."/>
            <person name="Johannesson H."/>
        </authorList>
    </citation>
    <scope>NUCLEOTIDE SEQUENCE</scope>
    <source>
        <strain evidence="8">CBS 333.67</strain>
    </source>
</reference>
<comment type="similarity">
    <text evidence="2 7">Belongs to the ferroportin (FP) (TC 2.A.100) family. SLC40A subfamily.</text>
</comment>
<dbReference type="GO" id="GO:0016020">
    <property type="term" value="C:membrane"/>
    <property type="evidence" value="ECO:0007669"/>
    <property type="project" value="UniProtKB-SubCell"/>
</dbReference>
<dbReference type="RefSeq" id="XP_062722766.1">
    <property type="nucleotide sequence ID" value="XM_062864720.1"/>
</dbReference>
<protein>
    <recommendedName>
        <fullName evidence="7">Solute carrier family 40 member</fullName>
    </recommendedName>
</protein>
<dbReference type="Proteomes" id="UP001273166">
    <property type="component" value="Unassembled WGS sequence"/>
</dbReference>
<keyword evidence="5 7" id="KW-1133">Transmembrane helix</keyword>
<reference evidence="8" key="1">
    <citation type="journal article" date="2023" name="Mol. Phylogenet. Evol.">
        <title>Genome-scale phylogeny and comparative genomics of the fungal order Sordariales.</title>
        <authorList>
            <person name="Hensen N."/>
            <person name="Bonometti L."/>
            <person name="Westerberg I."/>
            <person name="Brannstrom I.O."/>
            <person name="Guillou S."/>
            <person name="Cros-Aarteil S."/>
            <person name="Calhoun S."/>
            <person name="Haridas S."/>
            <person name="Kuo A."/>
            <person name="Mondo S."/>
            <person name="Pangilinan J."/>
            <person name="Riley R."/>
            <person name="LaButti K."/>
            <person name="Andreopoulos B."/>
            <person name="Lipzen A."/>
            <person name="Chen C."/>
            <person name="Yan M."/>
            <person name="Daum C."/>
            <person name="Ng V."/>
            <person name="Clum A."/>
            <person name="Steindorff A."/>
            <person name="Ohm R.A."/>
            <person name="Martin F."/>
            <person name="Silar P."/>
            <person name="Natvig D.O."/>
            <person name="Lalanne C."/>
            <person name="Gautier V."/>
            <person name="Ament-Velasquez S.L."/>
            <person name="Kruys A."/>
            <person name="Hutchinson M.I."/>
            <person name="Powell A.J."/>
            <person name="Barry K."/>
            <person name="Miller A.N."/>
            <person name="Grigoriev I.V."/>
            <person name="Debuchy R."/>
            <person name="Gladieux P."/>
            <person name="Hiltunen Thoren M."/>
            <person name="Johannesson H."/>
        </authorList>
    </citation>
    <scope>NUCLEOTIDE SEQUENCE</scope>
    <source>
        <strain evidence="8">CBS 333.67</strain>
    </source>
</reference>
<evidence type="ECO:0000313" key="9">
    <source>
        <dbReference type="Proteomes" id="UP001273166"/>
    </source>
</evidence>
<dbReference type="GeneID" id="87883549"/>
<dbReference type="InterPro" id="IPR036259">
    <property type="entry name" value="MFS_trans_sf"/>
</dbReference>
<dbReference type="SUPFAM" id="SSF103473">
    <property type="entry name" value="MFS general substrate transporter"/>
    <property type="match status" value="1"/>
</dbReference>
<comment type="function">
    <text evidence="7">May be involved in iron transport and iron homeostasis.</text>
</comment>
<sequence length="479" mass="52107">MTVEAGGVGSRQHAGRYRDTVPRSLEVRLYTSHFLSTWNSRLFEFAAVLFLASIFPDTLLPMSVYALARSGAAIVLARPVGRLIDKGDRLAVVRASIIGQRLAVAASCALFWALERRGRRMAARLGDGLFALAVILACVEKLCSLMNLVAVERDWAAVITEGDELARRVLNARVRRIDLVCKLLGPLAISTIAISSTLVAIIATLAMNLVSVLVEYICIAQVYKQVPSLARGPAASDNELPPSTRPSTGAWLRPSISHVLPVSSLPFYFRHAAFLPSFSLTLLYLTVLSFSGQMITYLLSVGYNSLHVGIARTVSTVFELSATWIAPRLMERIGVVRGGIWSLCWQMVWLAAGISWFFADFSGMGTNSAISATGLAVGVALSRVGLWGYDLCAQNIVQDEVEAELRGTFSTAEASFQNLFELLSYVATIVFSRPDQFQWPVVISVIAVYAAGGLYASFVRRRRGHLFHPPPCGCKQGGV</sequence>
<evidence type="ECO:0000256" key="4">
    <source>
        <dbReference type="ARBA" id="ARBA00022692"/>
    </source>
</evidence>
<dbReference type="PANTHER" id="PTHR11660:SF57">
    <property type="entry name" value="SOLUTE CARRIER FAMILY 40 MEMBER"/>
    <property type="match status" value="1"/>
</dbReference>
<gene>
    <name evidence="8" type="ORF">B0T15DRAFT_394240</name>
</gene>
<feature type="transmembrane region" description="Helical" evidence="7">
    <location>
        <begin position="338"/>
        <end position="359"/>
    </location>
</feature>
<dbReference type="InterPro" id="IPR009716">
    <property type="entry name" value="Ferroportin-1"/>
</dbReference>
<evidence type="ECO:0000256" key="5">
    <source>
        <dbReference type="ARBA" id="ARBA00022989"/>
    </source>
</evidence>
<comment type="caution">
    <text evidence="7">Lacks conserved residue(s) required for the propagation of feature annotation.</text>
</comment>
<keyword evidence="9" id="KW-1185">Reference proteome</keyword>
<comment type="subcellular location">
    <subcellularLocation>
        <location evidence="1 7">Membrane</location>
        <topology evidence="1 7">Multi-pass membrane protein</topology>
    </subcellularLocation>
</comment>
<comment type="caution">
    <text evidence="8">The sequence shown here is derived from an EMBL/GenBank/DDBJ whole genome shotgun (WGS) entry which is preliminary data.</text>
</comment>
<evidence type="ECO:0000256" key="6">
    <source>
        <dbReference type="ARBA" id="ARBA00023136"/>
    </source>
</evidence>
<proteinExistence type="inferred from homology"/>
<keyword evidence="3 7" id="KW-0813">Transport</keyword>
<keyword evidence="6 7" id="KW-0472">Membrane</keyword>
<keyword evidence="4 7" id="KW-0812">Transmembrane</keyword>
<feature type="transmembrane region" description="Helical" evidence="7">
    <location>
        <begin position="437"/>
        <end position="458"/>
    </location>
</feature>
<dbReference type="Pfam" id="PF06963">
    <property type="entry name" value="FPN1"/>
    <property type="match status" value="1"/>
</dbReference>
<dbReference type="PANTHER" id="PTHR11660">
    <property type="entry name" value="SOLUTE CARRIER FAMILY 40 MEMBER"/>
    <property type="match status" value="1"/>
</dbReference>
<feature type="transmembrane region" description="Helical" evidence="7">
    <location>
        <begin position="42"/>
        <end position="68"/>
    </location>
</feature>
<evidence type="ECO:0000256" key="3">
    <source>
        <dbReference type="ARBA" id="ARBA00022448"/>
    </source>
</evidence>
<dbReference type="CDD" id="cd17480">
    <property type="entry name" value="MFS_SLC40A1_like"/>
    <property type="match status" value="1"/>
</dbReference>
<keyword evidence="7" id="KW-0406">Ion transport</keyword>
<evidence type="ECO:0000256" key="2">
    <source>
        <dbReference type="ARBA" id="ARBA00006279"/>
    </source>
</evidence>
<dbReference type="GO" id="GO:0005381">
    <property type="term" value="F:iron ion transmembrane transporter activity"/>
    <property type="evidence" value="ECO:0007669"/>
    <property type="project" value="UniProtKB-UniRule"/>
</dbReference>
<dbReference type="EMBL" id="JAUDZG010000003">
    <property type="protein sequence ID" value="KAK3306986.1"/>
    <property type="molecule type" value="Genomic_DNA"/>
</dbReference>